<proteinExistence type="predicted"/>
<feature type="compositionally biased region" description="Basic and acidic residues" evidence="1">
    <location>
        <begin position="1"/>
        <end position="16"/>
    </location>
</feature>
<evidence type="ECO:0000313" key="2">
    <source>
        <dbReference type="EMBL" id="KAK9804489.1"/>
    </source>
</evidence>
<reference evidence="2 3" key="1">
    <citation type="journal article" date="2024" name="Nat. Commun.">
        <title>Phylogenomics reveals the evolutionary origins of lichenization in chlorophyte algae.</title>
        <authorList>
            <person name="Puginier C."/>
            <person name="Libourel C."/>
            <person name="Otte J."/>
            <person name="Skaloud P."/>
            <person name="Haon M."/>
            <person name="Grisel S."/>
            <person name="Petersen M."/>
            <person name="Berrin J.G."/>
            <person name="Delaux P.M."/>
            <person name="Dal Grande F."/>
            <person name="Keller J."/>
        </authorList>
    </citation>
    <scope>NUCLEOTIDE SEQUENCE [LARGE SCALE GENOMIC DNA]</scope>
    <source>
        <strain evidence="2 3">SAG 2036</strain>
    </source>
</reference>
<sequence>MEKISEVREKRQDRFHQARMARGRKLMQAAAKAEVTNEVHLVQAPAALLKQKQPAEKLPEKQKLRISVEAPQKAVRMAE</sequence>
<dbReference type="Proteomes" id="UP001465755">
    <property type="component" value="Unassembled WGS sequence"/>
</dbReference>
<name>A0AAW1P2C7_9CHLO</name>
<evidence type="ECO:0000256" key="1">
    <source>
        <dbReference type="SAM" id="MobiDB-lite"/>
    </source>
</evidence>
<gene>
    <name evidence="2" type="ORF">WJX73_009109</name>
</gene>
<feature type="region of interest" description="Disordered" evidence="1">
    <location>
        <begin position="1"/>
        <end position="21"/>
    </location>
</feature>
<dbReference type="AlphaFoldDB" id="A0AAW1P2C7"/>
<comment type="caution">
    <text evidence="2">The sequence shown here is derived from an EMBL/GenBank/DDBJ whole genome shotgun (WGS) entry which is preliminary data.</text>
</comment>
<evidence type="ECO:0000313" key="3">
    <source>
        <dbReference type="Proteomes" id="UP001465755"/>
    </source>
</evidence>
<organism evidence="2 3">
    <name type="scientific">Symbiochloris irregularis</name>
    <dbReference type="NCBI Taxonomy" id="706552"/>
    <lineage>
        <taxon>Eukaryota</taxon>
        <taxon>Viridiplantae</taxon>
        <taxon>Chlorophyta</taxon>
        <taxon>core chlorophytes</taxon>
        <taxon>Trebouxiophyceae</taxon>
        <taxon>Trebouxiales</taxon>
        <taxon>Trebouxiaceae</taxon>
        <taxon>Symbiochloris</taxon>
    </lineage>
</organism>
<protein>
    <submittedName>
        <fullName evidence="2">Uncharacterized protein</fullName>
    </submittedName>
</protein>
<keyword evidence="3" id="KW-1185">Reference proteome</keyword>
<dbReference type="EMBL" id="JALJOQ010000051">
    <property type="protein sequence ID" value="KAK9804489.1"/>
    <property type="molecule type" value="Genomic_DNA"/>
</dbReference>
<accession>A0AAW1P2C7</accession>